<reference evidence="1" key="1">
    <citation type="submission" date="2021-05" db="EMBL/GenBank/DDBJ databases">
        <authorList>
            <person name="Pan Q."/>
            <person name="Jouanno E."/>
            <person name="Zahm M."/>
            <person name="Klopp C."/>
            <person name="Cabau C."/>
            <person name="Louis A."/>
            <person name="Berthelot C."/>
            <person name="Parey E."/>
            <person name="Roest Crollius H."/>
            <person name="Montfort J."/>
            <person name="Robinson-Rechavi M."/>
            <person name="Bouchez O."/>
            <person name="Lampietro C."/>
            <person name="Lopez Roques C."/>
            <person name="Donnadieu C."/>
            <person name="Postlethwait J."/>
            <person name="Bobe J."/>
            <person name="Dillon D."/>
            <person name="Chandos A."/>
            <person name="von Hippel F."/>
            <person name="Guiguen Y."/>
        </authorList>
    </citation>
    <scope>NUCLEOTIDE SEQUENCE</scope>
    <source>
        <strain evidence="1">YG-Jan2019</strain>
    </source>
</reference>
<sequence>MTGQGSDGDLSPNRLSVKSAVDEPERARADSTLSRAPSVCDHDNDDTSSELARVAGLDRGDDSTNSLRGRGALSRLVSLVVVLREWAHRSLVEEEERPDSFLERFRGPELRTAPSRVSNTQPDSDGKTKGVFRRTWEGLIVSPSDDKYYRWLFVIAIAVLYNWIFVVARACFNQLQTSSYICWLVLDYLSDFIYVLDTFVRLRTGFLEQGLLVKDLSKLRDSYVRTFQFKLDVMSILPTDLAYIATGIHTPELRFNRLLRFPRMFEFFDRTETRTNYPNIFRIFNLVLYILVIIHWNACIYFAISKSLGFGSDTWVYPNITDPGYESLTRGYVYCLYWSTLTLTTIGEMPQPVKDEEYLFVVFDFLVGVLIFATIVGNVGSMIANMNATRAEFQARIDAVKHYMHFRRVSKDLEARVIKWFEYLWTNKKAVDEQEVLKNLPNKLQAEIAINVHLETLKKVRIFQDCEAGLLVELVLKLRPQVYSPGDYICRKGDIGKEMYIIKDGKLAVVADDGVTQYALLTSGSCFGEISILNIQGSKMGNRRTANIRSIGYSDLFCLSKNDLMEAVTEYPDAKRVLEERGKEILIKEGLLDENAEAGRLVGEDTEEKVERLESSLDTLQTRFARLLSEYTATQQRLKQRITILERQLCHTGCAPLSEADFSDGEAVAEADSTAAAVPMDTACVFQFNTFKKKSGDVQKIRMSGGFNFGQAANTGFSFGAAKPTAAPAPSTGFGMASAAPAVATGGFSFGTANTAQAPAAAPLSSGLFAMPIPANTNTTGGFSFGTPAPNTAPSGGGFSFGTPTAKLNMGTPAASQQAQTGPTLGMSTPSSGAGFGLGGGLATQTSVASTGGGFNFGNPGGLGASVAPTQPQMQPAATAGLSAGAPTASTQIMGGGFSFGAAKIQATTATAATAPTVTAGGGFSFGASAPGTLTLGNQPAGLNMNSTAASTTTQGGGFAFGIKPSVTLAPVTTAPATQAMLGSLFAVPASTAAPAPQAMLGSLFAVPASTAAPAAVTGFLGTAPTSAVPTATSAAGSTLGFLLKPLGATSTSAPTGTAAPSTGITTGFSLGIKPASATGIGATAPITGVATTITTVTGSAPPVMSYGQLEGLINKWSLELEDQERHFLQQATQVNAWDRMLVENGEKITSLHREMEKVKLDQRRLDQELDFILSQQKELEDLLSPLEESVKEQSGTIYMQNADEERERTYKLAENVDAQLKRMSQDLKEIIEHLNTSSGPADTSDPLQQICKILNAHMDSLQWIDQNSVLLQRRVEDVSKLCDNRRKEQEKTSRITFD</sequence>
<proteinExistence type="predicted"/>
<organism evidence="1 2">
    <name type="scientific">Dallia pectoralis</name>
    <name type="common">Alaska blackfish</name>
    <dbReference type="NCBI Taxonomy" id="75939"/>
    <lineage>
        <taxon>Eukaryota</taxon>
        <taxon>Metazoa</taxon>
        <taxon>Chordata</taxon>
        <taxon>Craniata</taxon>
        <taxon>Vertebrata</taxon>
        <taxon>Euteleostomi</taxon>
        <taxon>Actinopterygii</taxon>
        <taxon>Neopterygii</taxon>
        <taxon>Teleostei</taxon>
        <taxon>Protacanthopterygii</taxon>
        <taxon>Esociformes</taxon>
        <taxon>Umbridae</taxon>
        <taxon>Dallia</taxon>
    </lineage>
</organism>
<protein>
    <submittedName>
        <fullName evidence="1">Uncharacterized protein</fullName>
    </submittedName>
</protein>
<comment type="caution">
    <text evidence="1">The sequence shown here is derived from an EMBL/GenBank/DDBJ whole genome shotgun (WGS) entry which is preliminary data.</text>
</comment>
<keyword evidence="2" id="KW-1185">Reference proteome</keyword>
<dbReference type="Proteomes" id="UP001157502">
    <property type="component" value="Chromosome 20"/>
</dbReference>
<name>A0ACC2FWZ0_DALPE</name>
<evidence type="ECO:0000313" key="1">
    <source>
        <dbReference type="EMBL" id="KAJ7995929.1"/>
    </source>
</evidence>
<evidence type="ECO:0000313" key="2">
    <source>
        <dbReference type="Proteomes" id="UP001157502"/>
    </source>
</evidence>
<gene>
    <name evidence="1" type="ORF">DPEC_G00231800</name>
</gene>
<accession>A0ACC2FWZ0</accession>
<dbReference type="EMBL" id="CM055747">
    <property type="protein sequence ID" value="KAJ7995929.1"/>
    <property type="molecule type" value="Genomic_DNA"/>
</dbReference>